<dbReference type="EMBL" id="JAQQBS010001424">
    <property type="protein sequence ID" value="KAK0158947.1"/>
    <property type="molecule type" value="Genomic_DNA"/>
</dbReference>
<dbReference type="AlphaFoldDB" id="A0AA39C6S0"/>
<keyword evidence="2" id="KW-0732">Signal</keyword>
<protein>
    <submittedName>
        <fullName evidence="3">Uncharacterized protein</fullName>
    </submittedName>
</protein>
<accession>A0AA39C6S0</accession>
<proteinExistence type="predicted"/>
<sequence length="889" mass="103215">MNINIWIILFVGVTINLFASPMKSCSANQQFQPQKPSRDERADGVKSGALNNFLASVLRAKDELNWIDRTIYSRTSGRKLREVRRKLFWSDDSSVEEKRRKMKKKKREENIEDLSDGILFELNDDVDYKYGNVKSGVKQLQRKKPKRSTNLKSSKIETLSHDLKLNKRLKRSSSNNYEANNISNGKKRYPIIKNVDIEYFDYETDMDKRDLSDKTPTTTENSEETGSVSPDEQKKIDEILKMYEKNNAATYEPPKQKYRYEGKIAKSQSPKSNTIVSKRKDDELSEDDKVNSIEYDSINNNIANVDGNQAAYNRNQDDDYDNTEKFNSATQDYKIIPNIENSIVTNLSQQLNYQNLKATDDLFKGGMEQDDGDDDDIPIAKLAVENNSNTVENNFEKFDVCSIIHHESIVEPLNWPWENYDEKDDTGMLFGRRLMQSSTMPKIFEKKKKLIKQNDKYLKNYSIDNENFNTDENSSQKYLAISGKLAIQITDKIFEKINLNDKLKKALSSSEEKSRIIDEMIKKTPLNLEIKNKINTKNIMKKLAEILSRVVIDEMEKKSCTKLPPQLGKFLQCMVVNEEKPIGIRKFSHPSSIGTKRQSTTTEENKTEYSFPISTIPTTSHLKLSSTELDEIYRKIRLLNGLIKEYHLLSSKEQTKFQLIHDYLERQLDSLINYVKLREQNENNISFVTKNPQRFKHNSRLISHDVNNFITSSVISGIDKKKRKRRRVEKIYKKFNSENKILKHRRYAMTNFSNNFISKKAKLIYPMEIKLFLNNTLNENNNLSKLNEHCLINKTILEKMAMKNDRELNGKLLEINSIVKNNLSLVDELNIKKIIPTTLSTTPTSSYNSSESKKIITNKKIMNNKSKLNQEQETARQIIESKINVFPVD</sequence>
<gene>
    <name evidence="3" type="ORF">PV328_009882</name>
</gene>
<feature type="signal peptide" evidence="2">
    <location>
        <begin position="1"/>
        <end position="19"/>
    </location>
</feature>
<reference evidence="3" key="2">
    <citation type="submission" date="2023-03" db="EMBL/GenBank/DDBJ databases">
        <authorList>
            <person name="Inwood S.N."/>
            <person name="Skelly J.G."/>
            <person name="Guhlin J."/>
            <person name="Harrop T.W.R."/>
            <person name="Goldson S.G."/>
            <person name="Dearden P.K."/>
        </authorList>
    </citation>
    <scope>NUCLEOTIDE SEQUENCE</scope>
    <source>
        <strain evidence="3">Irish</strain>
        <tissue evidence="3">Whole body</tissue>
    </source>
</reference>
<keyword evidence="4" id="KW-1185">Reference proteome</keyword>
<feature type="compositionally biased region" description="Basic and acidic residues" evidence="1">
    <location>
        <begin position="254"/>
        <end position="264"/>
    </location>
</feature>
<feature type="region of interest" description="Disordered" evidence="1">
    <location>
        <begin position="246"/>
        <end position="286"/>
    </location>
</feature>
<evidence type="ECO:0000313" key="4">
    <source>
        <dbReference type="Proteomes" id="UP001168990"/>
    </source>
</evidence>
<comment type="caution">
    <text evidence="3">The sequence shown here is derived from an EMBL/GenBank/DDBJ whole genome shotgun (WGS) entry which is preliminary data.</text>
</comment>
<feature type="compositionally biased region" description="Polar residues" evidence="1">
    <location>
        <begin position="266"/>
        <end position="276"/>
    </location>
</feature>
<feature type="compositionally biased region" description="Polar residues" evidence="1">
    <location>
        <begin position="214"/>
        <end position="230"/>
    </location>
</feature>
<feature type="region of interest" description="Disordered" evidence="1">
    <location>
        <begin position="208"/>
        <end position="234"/>
    </location>
</feature>
<evidence type="ECO:0000256" key="2">
    <source>
        <dbReference type="SAM" id="SignalP"/>
    </source>
</evidence>
<feature type="region of interest" description="Disordered" evidence="1">
    <location>
        <begin position="587"/>
        <end position="607"/>
    </location>
</feature>
<evidence type="ECO:0000256" key="1">
    <source>
        <dbReference type="SAM" id="MobiDB-lite"/>
    </source>
</evidence>
<feature type="chain" id="PRO_5041315357" evidence="2">
    <location>
        <begin position="20"/>
        <end position="889"/>
    </location>
</feature>
<feature type="compositionally biased region" description="Polar residues" evidence="1">
    <location>
        <begin position="589"/>
        <end position="602"/>
    </location>
</feature>
<reference evidence="3" key="1">
    <citation type="journal article" date="2023" name="bioRxiv">
        <title>Scaffold-level genome assemblies of two parasitoid biocontrol wasps reveal the parthenogenesis mechanism and an associated novel virus.</title>
        <authorList>
            <person name="Inwood S."/>
            <person name="Skelly J."/>
            <person name="Guhlin J."/>
            <person name="Harrop T."/>
            <person name="Goldson S."/>
            <person name="Dearden P."/>
        </authorList>
    </citation>
    <scope>NUCLEOTIDE SEQUENCE</scope>
    <source>
        <strain evidence="3">Irish</strain>
        <tissue evidence="3">Whole body</tissue>
    </source>
</reference>
<organism evidence="3 4">
    <name type="scientific">Microctonus aethiopoides</name>
    <dbReference type="NCBI Taxonomy" id="144406"/>
    <lineage>
        <taxon>Eukaryota</taxon>
        <taxon>Metazoa</taxon>
        <taxon>Ecdysozoa</taxon>
        <taxon>Arthropoda</taxon>
        <taxon>Hexapoda</taxon>
        <taxon>Insecta</taxon>
        <taxon>Pterygota</taxon>
        <taxon>Neoptera</taxon>
        <taxon>Endopterygota</taxon>
        <taxon>Hymenoptera</taxon>
        <taxon>Apocrita</taxon>
        <taxon>Ichneumonoidea</taxon>
        <taxon>Braconidae</taxon>
        <taxon>Euphorinae</taxon>
        <taxon>Microctonus</taxon>
    </lineage>
</organism>
<evidence type="ECO:0000313" key="3">
    <source>
        <dbReference type="EMBL" id="KAK0158947.1"/>
    </source>
</evidence>
<name>A0AA39C6S0_9HYME</name>
<dbReference type="Proteomes" id="UP001168990">
    <property type="component" value="Unassembled WGS sequence"/>
</dbReference>